<evidence type="ECO:0000256" key="11">
    <source>
        <dbReference type="PROSITE-ProRule" id="PRU00169"/>
    </source>
</evidence>
<dbReference type="GO" id="GO:0006368">
    <property type="term" value="P:transcription elongation by RNA polymerase II"/>
    <property type="evidence" value="ECO:0007669"/>
    <property type="project" value="EnsemblFungi"/>
</dbReference>
<evidence type="ECO:0000256" key="3">
    <source>
        <dbReference type="ARBA" id="ARBA00023012"/>
    </source>
</evidence>
<evidence type="ECO:0000256" key="2">
    <source>
        <dbReference type="ARBA" id="ARBA00022553"/>
    </source>
</evidence>
<evidence type="ECO:0000313" key="15">
    <source>
        <dbReference type="Proteomes" id="UP000005666"/>
    </source>
</evidence>
<keyword evidence="6 10" id="KW-0804">Transcription</keyword>
<dbReference type="STRING" id="1071381.G8BQZ6"/>
<keyword evidence="2 11" id="KW-0597">Phosphoprotein</keyword>
<reference evidence="14 15" key="1">
    <citation type="journal article" date="2011" name="Proc. Natl. Acad. Sci. U.S.A.">
        <title>Evolutionary erosion of yeast sex chromosomes by mating-type switching accidents.</title>
        <authorList>
            <person name="Gordon J.L."/>
            <person name="Armisen D."/>
            <person name="Proux-Wera E."/>
            <person name="Oheigeartaigh S.S."/>
            <person name="Byrne K.P."/>
            <person name="Wolfe K.H."/>
        </authorList>
    </citation>
    <scope>NUCLEOTIDE SEQUENCE [LARGE SCALE GENOMIC DNA]</scope>
    <source>
        <strain evidence="15">ATCC 24235 / CBS 4417 / NBRC 1672 / NRRL Y-8282 / UCD 70-5</strain>
    </source>
</reference>
<dbReference type="InterPro" id="IPR001789">
    <property type="entry name" value="Sig_transdc_resp-reg_receiver"/>
</dbReference>
<keyword evidence="7 10" id="KW-0539">Nucleus</keyword>
<dbReference type="GO" id="GO:0005829">
    <property type="term" value="C:cytosol"/>
    <property type="evidence" value="ECO:0007669"/>
    <property type="project" value="EnsemblFungi"/>
</dbReference>
<dbReference type="OMA" id="DSVCIQL"/>
<keyword evidence="3" id="KW-0902">Two-component regulatory system</keyword>
<dbReference type="GO" id="GO:0034599">
    <property type="term" value="P:cellular response to oxidative stress"/>
    <property type="evidence" value="ECO:0007669"/>
    <property type="project" value="EnsemblFungi"/>
</dbReference>
<keyword evidence="5 10" id="KW-0238">DNA-binding</keyword>
<dbReference type="InterPro" id="IPR000232">
    <property type="entry name" value="HSF_DNA-bd"/>
</dbReference>
<feature type="coiled-coil region" evidence="12">
    <location>
        <begin position="202"/>
        <end position="229"/>
    </location>
</feature>
<dbReference type="GO" id="GO:1900101">
    <property type="term" value="P:regulation of endoplasmic reticulum unfolded protein response"/>
    <property type="evidence" value="ECO:0007669"/>
    <property type="project" value="EnsemblFungi"/>
</dbReference>
<dbReference type="Pfam" id="PF00072">
    <property type="entry name" value="Response_reg"/>
    <property type="match status" value="1"/>
</dbReference>
<dbReference type="PIRSF" id="PIRSF002595">
    <property type="entry name" value="RR_SKN7"/>
    <property type="match status" value="1"/>
</dbReference>
<accession>G8BQZ6</accession>
<evidence type="ECO:0000256" key="8">
    <source>
        <dbReference type="ARBA" id="ARBA00059868"/>
    </source>
</evidence>
<dbReference type="CDD" id="cd17546">
    <property type="entry name" value="REC_hyHK_CKI1_RcsC-like"/>
    <property type="match status" value="1"/>
</dbReference>
<dbReference type="AlphaFoldDB" id="G8BQZ6"/>
<dbReference type="Gene3D" id="3.40.50.2300">
    <property type="match status" value="1"/>
</dbReference>
<keyword evidence="4 10" id="KW-0805">Transcription regulation</keyword>
<feature type="domain" description="Response regulatory" evidence="13">
    <location>
        <begin position="351"/>
        <end position="465"/>
    </location>
</feature>
<dbReference type="InterPro" id="IPR011006">
    <property type="entry name" value="CheY-like_superfamily"/>
</dbReference>
<dbReference type="RefSeq" id="XP_003684606.1">
    <property type="nucleotide sequence ID" value="XM_003684558.1"/>
</dbReference>
<dbReference type="PANTHER" id="PTHR45339">
    <property type="entry name" value="HYBRID SIGNAL TRANSDUCTION HISTIDINE KINASE J"/>
    <property type="match status" value="1"/>
</dbReference>
<evidence type="ECO:0000256" key="12">
    <source>
        <dbReference type="SAM" id="Coils"/>
    </source>
</evidence>
<dbReference type="InterPro" id="IPR036390">
    <property type="entry name" value="WH_DNA-bd_sf"/>
</dbReference>
<dbReference type="GO" id="GO:0003700">
    <property type="term" value="F:DNA-binding transcription factor activity"/>
    <property type="evidence" value="ECO:0007669"/>
    <property type="project" value="UniProtKB-UniRule"/>
</dbReference>
<dbReference type="FunFam" id="1.10.10.10:FF:000027">
    <property type="entry name" value="Heat shock transcription factor 1"/>
    <property type="match status" value="1"/>
</dbReference>
<gene>
    <name evidence="14" type="primary">TPHA0C00150</name>
    <name evidence="14" type="ordered locus">TPHA_0C00150</name>
</gene>
<evidence type="ECO:0000256" key="7">
    <source>
        <dbReference type="ARBA" id="ARBA00023242"/>
    </source>
</evidence>
<dbReference type="PANTHER" id="PTHR45339:SF1">
    <property type="entry name" value="HYBRID SIGNAL TRANSDUCTION HISTIDINE KINASE J"/>
    <property type="match status" value="1"/>
</dbReference>
<dbReference type="GO" id="GO:0006357">
    <property type="term" value="P:regulation of transcription by RNA polymerase II"/>
    <property type="evidence" value="ECO:0007669"/>
    <property type="project" value="UniProtKB-UniRule"/>
</dbReference>
<evidence type="ECO:0000256" key="5">
    <source>
        <dbReference type="ARBA" id="ARBA00023125"/>
    </source>
</evidence>
<dbReference type="SUPFAM" id="SSF52172">
    <property type="entry name" value="CheY-like"/>
    <property type="match status" value="1"/>
</dbReference>
<dbReference type="Proteomes" id="UP000005666">
    <property type="component" value="Chromosome 3"/>
</dbReference>
<evidence type="ECO:0000259" key="13">
    <source>
        <dbReference type="PROSITE" id="PS50110"/>
    </source>
</evidence>
<dbReference type="PROSITE" id="PS00434">
    <property type="entry name" value="HSF_DOMAIN"/>
    <property type="match status" value="1"/>
</dbReference>
<dbReference type="eggNOG" id="KOG0627">
    <property type="taxonomic scope" value="Eukaryota"/>
</dbReference>
<dbReference type="GO" id="GO:0043565">
    <property type="term" value="F:sequence-specific DNA binding"/>
    <property type="evidence" value="ECO:0007669"/>
    <property type="project" value="InterPro"/>
</dbReference>
<dbReference type="OrthoDB" id="424572at2759"/>
<comment type="subcellular location">
    <subcellularLocation>
        <location evidence="1 10">Nucleus</location>
    </subcellularLocation>
</comment>
<evidence type="ECO:0000256" key="6">
    <source>
        <dbReference type="ARBA" id="ARBA00023163"/>
    </source>
</evidence>
<dbReference type="GO" id="GO:0000304">
    <property type="term" value="P:response to singlet oxygen"/>
    <property type="evidence" value="ECO:0007669"/>
    <property type="project" value="EnsemblFungi"/>
</dbReference>
<evidence type="ECO:0000256" key="4">
    <source>
        <dbReference type="ARBA" id="ARBA00023015"/>
    </source>
</evidence>
<dbReference type="eggNOG" id="KOG0519">
    <property type="taxonomic scope" value="Eukaryota"/>
</dbReference>
<evidence type="ECO:0000256" key="10">
    <source>
        <dbReference type="PIRNR" id="PIRNR002595"/>
    </source>
</evidence>
<dbReference type="SUPFAM" id="SSF46785">
    <property type="entry name" value="Winged helix' DNA-binding domain"/>
    <property type="match status" value="1"/>
</dbReference>
<evidence type="ECO:0000256" key="9">
    <source>
        <dbReference type="ARBA" id="ARBA00062447"/>
    </source>
</evidence>
<proteinExistence type="predicted"/>
<keyword evidence="12" id="KW-0175">Coiled coil</keyword>
<dbReference type="GeneID" id="11533916"/>
<dbReference type="KEGG" id="tpf:TPHA_0C00150"/>
<dbReference type="GO" id="GO:0005634">
    <property type="term" value="C:nucleus"/>
    <property type="evidence" value="ECO:0007669"/>
    <property type="project" value="UniProtKB-SubCell"/>
</dbReference>
<sequence length="510" mass="57912">MDSQFVGDRGSLDLNEILPSVKEETENIQNEKRLSNAQADKSASAKQQNEFVRKIYSILEGGEYPEIVTWTEAGDSFVVVDTGKFTSQILPNHFKHSNFASFVRQLNKYDFHKVKRTQEERKVWQYGELSWEFKHPLFKRGQEENLDNIKRKIGTQKKPTDRSLVLKNTEGQEYVLDTEASMNLLKKKTVSIDAFNKVKKKVDFLTRDLEDNNKRYSQLNGEFEKLNNKYYTVLESLLTFKTANDTLVNKFNTLCTSIADQGIKLPDMIQFSVNSPQRELELTTSGISNPQSVHNEINLGENSDDPLPIHKANKTPSISDLPNPILENDENINTIDGDLAQGDTILKKGFNVLLVEDDEVSIQLCSKFLIKYGCTVQVVTDGLAAISTLEKYRFDLVLMDIVMPNLDGATATSIIRNFDNETPIIAMTGSIEHQDLITYLQHGMNDILAKPFTRRDLYSMLTRYLKNRVPLSQQVNIPADVVHKQLKPGSSNLESPLILDDMPPLKKSKI</sequence>
<dbReference type="EMBL" id="HE612858">
    <property type="protein sequence ID" value="CCE62172.1"/>
    <property type="molecule type" value="Genomic_DNA"/>
</dbReference>
<comment type="subunit">
    <text evidence="9">Homotrimer. Homotrimerization increases the affinity of HSF1 to DNA.</text>
</comment>
<dbReference type="GO" id="GO:0008361">
    <property type="term" value="P:regulation of cell size"/>
    <property type="evidence" value="ECO:0007669"/>
    <property type="project" value="EnsemblFungi"/>
</dbReference>
<dbReference type="Pfam" id="PF00447">
    <property type="entry name" value="HSF_DNA-bind"/>
    <property type="match status" value="1"/>
</dbReference>
<dbReference type="PROSITE" id="PS50110">
    <property type="entry name" value="RESPONSE_REGULATORY"/>
    <property type="match status" value="1"/>
</dbReference>
<comment type="function">
    <text evidence="8">DNA-binding transcription factor that specifically binds heat shock promoter elements (HSE) and activates transcription.</text>
</comment>
<dbReference type="PRINTS" id="PR00056">
    <property type="entry name" value="HSFDOMAIN"/>
</dbReference>
<dbReference type="GO" id="GO:0000156">
    <property type="term" value="F:phosphorelay response regulator activity"/>
    <property type="evidence" value="ECO:0007669"/>
    <property type="project" value="EnsemblFungi"/>
</dbReference>
<keyword evidence="15" id="KW-1185">Reference proteome</keyword>
<feature type="modified residue" description="4-aspartylphosphate" evidence="11">
    <location>
        <position position="400"/>
    </location>
</feature>
<dbReference type="SMART" id="SM00415">
    <property type="entry name" value="HSF"/>
    <property type="match status" value="1"/>
</dbReference>
<dbReference type="HOGENOM" id="CLU_008776_3_1_1"/>
<evidence type="ECO:0000313" key="14">
    <source>
        <dbReference type="EMBL" id="CCE62172.1"/>
    </source>
</evidence>
<dbReference type="InterPro" id="IPR036388">
    <property type="entry name" value="WH-like_DNA-bd_sf"/>
</dbReference>
<protein>
    <recommendedName>
        <fullName evidence="10">Transcription factor</fullName>
    </recommendedName>
</protein>
<dbReference type="Gene3D" id="1.10.10.10">
    <property type="entry name" value="Winged helix-like DNA-binding domain superfamily/Winged helix DNA-binding domain"/>
    <property type="match status" value="1"/>
</dbReference>
<dbReference type="InterPro" id="IPR014402">
    <property type="entry name" value="Sig_transdc_resp-reg_Skn7"/>
</dbReference>
<evidence type="ECO:0000256" key="1">
    <source>
        <dbReference type="ARBA" id="ARBA00004123"/>
    </source>
</evidence>
<organism evidence="14 15">
    <name type="scientific">Tetrapisispora phaffii (strain ATCC 24235 / CBS 4417 / NBRC 1672 / NRRL Y-8282 / UCD 70-5)</name>
    <name type="common">Yeast</name>
    <name type="synonym">Fabospora phaffii</name>
    <dbReference type="NCBI Taxonomy" id="1071381"/>
    <lineage>
        <taxon>Eukaryota</taxon>
        <taxon>Fungi</taxon>
        <taxon>Dikarya</taxon>
        <taxon>Ascomycota</taxon>
        <taxon>Saccharomycotina</taxon>
        <taxon>Saccharomycetes</taxon>
        <taxon>Saccharomycetales</taxon>
        <taxon>Saccharomycetaceae</taxon>
        <taxon>Tetrapisispora</taxon>
    </lineage>
</organism>
<dbReference type="SMART" id="SM00448">
    <property type="entry name" value="REC"/>
    <property type="match status" value="1"/>
</dbReference>
<dbReference type="GO" id="GO:0032993">
    <property type="term" value="C:protein-DNA complex"/>
    <property type="evidence" value="ECO:0007669"/>
    <property type="project" value="UniProtKB-ARBA"/>
</dbReference>
<name>G8BQZ6_TETPH</name>